<feature type="signal peptide" evidence="1">
    <location>
        <begin position="1"/>
        <end position="21"/>
    </location>
</feature>
<keyword evidence="3" id="KW-1185">Reference proteome</keyword>
<gene>
    <name evidence="2" type="ORF">Q5H93_03065</name>
</gene>
<sequence length="492" mass="54834">MRYPYPAVLALGLLVACEHTAPTSSNPATADGPAALDQPDAGQAYHAPRVRSFPTSAARVNEWIKRQDMPAIRAHAWDIWESINTTAPNGLPIWENWYSGHELFEQVGGPRLTLRDFNSPQQFFHMAHAKGHKARIPVDVAERPVAFNRYSPSLAHFIWNNQLYDSAVLGQKYRQLVQAGTPLAQLGLQTSKDSTDAKSFALKPVFQFISGDRPTVIPYWAGAVTQATTNLTQPEPHTWRQGVIVDPTGKLKVGTTARMRCNGELLDMPVVSLDEFYHIKITAEEAKNYSTFADSSGDEVGRHDQGSPQAIKVMVKAGNYALLMGMHVTGKEISNWTWQTFWWSPNHHDSNFGNDRPRSLRKPWNNYDMLAAYYMVAPPNIYSGGMAVGGQPLVVYNPYLETNLTGTVPNGRGDSTTTWFGVFSNCMSCHRMAAWPNNDYVPGGFIGAGDPKFFQNNLETDFLWSIPTRARQVTAPQLQAMLLRQQHAKQAK</sequence>
<name>A0ABT9B7L9_9BACT</name>
<keyword evidence="1" id="KW-0732">Signal</keyword>
<dbReference type="Proteomes" id="UP001176429">
    <property type="component" value="Unassembled WGS sequence"/>
</dbReference>
<comment type="caution">
    <text evidence="2">The sequence shown here is derived from an EMBL/GenBank/DDBJ whole genome shotgun (WGS) entry which is preliminary data.</text>
</comment>
<evidence type="ECO:0000256" key="1">
    <source>
        <dbReference type="SAM" id="SignalP"/>
    </source>
</evidence>
<evidence type="ECO:0008006" key="4">
    <source>
        <dbReference type="Google" id="ProtNLM"/>
    </source>
</evidence>
<accession>A0ABT9B7L9</accession>
<protein>
    <recommendedName>
        <fullName evidence="4">Cytochrome c domain-containing protein</fullName>
    </recommendedName>
</protein>
<dbReference type="EMBL" id="JAUQSY010000002">
    <property type="protein sequence ID" value="MDO7873699.1"/>
    <property type="molecule type" value="Genomic_DNA"/>
</dbReference>
<evidence type="ECO:0000313" key="3">
    <source>
        <dbReference type="Proteomes" id="UP001176429"/>
    </source>
</evidence>
<feature type="chain" id="PRO_5047217817" description="Cytochrome c domain-containing protein" evidence="1">
    <location>
        <begin position="22"/>
        <end position="492"/>
    </location>
</feature>
<dbReference type="RefSeq" id="WP_305005015.1">
    <property type="nucleotide sequence ID" value="NZ_JAUQSY010000002.1"/>
</dbReference>
<evidence type="ECO:0000313" key="2">
    <source>
        <dbReference type="EMBL" id="MDO7873699.1"/>
    </source>
</evidence>
<reference evidence="2" key="1">
    <citation type="submission" date="2023-07" db="EMBL/GenBank/DDBJ databases">
        <authorList>
            <person name="Kim M.K."/>
        </authorList>
    </citation>
    <scope>NUCLEOTIDE SEQUENCE</scope>
    <source>
        <strain evidence="2">ASUV-10-1</strain>
    </source>
</reference>
<proteinExistence type="predicted"/>
<organism evidence="2 3">
    <name type="scientific">Hymenobacter aranciens</name>
    <dbReference type="NCBI Taxonomy" id="3063996"/>
    <lineage>
        <taxon>Bacteria</taxon>
        <taxon>Pseudomonadati</taxon>
        <taxon>Bacteroidota</taxon>
        <taxon>Cytophagia</taxon>
        <taxon>Cytophagales</taxon>
        <taxon>Hymenobacteraceae</taxon>
        <taxon>Hymenobacter</taxon>
    </lineage>
</organism>
<dbReference type="PROSITE" id="PS51257">
    <property type="entry name" value="PROKAR_LIPOPROTEIN"/>
    <property type="match status" value="1"/>
</dbReference>